<reference evidence="12 13" key="1">
    <citation type="submission" date="2019-01" db="EMBL/GenBank/DDBJ databases">
        <authorList>
            <person name="Chen W.-M."/>
        </authorList>
    </citation>
    <scope>NUCLEOTIDE SEQUENCE [LARGE SCALE GENOMIC DNA]</scope>
    <source>
        <strain evidence="12 13">FSY-15</strain>
    </source>
</reference>
<evidence type="ECO:0000256" key="10">
    <source>
        <dbReference type="PIRSR" id="PIRSR016262-3"/>
    </source>
</evidence>
<feature type="binding site" evidence="6 9">
    <location>
        <begin position="182"/>
        <end position="184"/>
    </location>
    <ligand>
        <name>substrate</name>
    </ligand>
</feature>
<dbReference type="CDD" id="cd16444">
    <property type="entry name" value="LipB"/>
    <property type="match status" value="1"/>
</dbReference>
<protein>
    <recommendedName>
        <fullName evidence="6 7">Octanoyltransferase</fullName>
        <ecNumber evidence="6 7">2.3.1.181</ecNumber>
    </recommendedName>
    <alternativeName>
        <fullName evidence="6">Lipoate-protein ligase B</fullName>
    </alternativeName>
    <alternativeName>
        <fullName evidence="6">Lipoyl/octanoyl transferase</fullName>
    </alternativeName>
    <alternativeName>
        <fullName evidence="6">Octanoyl-[acyl-carrier-protein]-protein N-octanoyltransferase</fullName>
    </alternativeName>
</protein>
<dbReference type="NCBIfam" id="TIGR00214">
    <property type="entry name" value="lipB"/>
    <property type="match status" value="1"/>
</dbReference>
<comment type="subcellular location">
    <subcellularLocation>
        <location evidence="6">Cytoplasm</location>
    </subcellularLocation>
</comment>
<dbReference type="AlphaFoldDB" id="A0A437PPM2"/>
<dbReference type="Pfam" id="PF21948">
    <property type="entry name" value="LplA-B_cat"/>
    <property type="match status" value="1"/>
</dbReference>
<comment type="similarity">
    <text evidence="6 7">Belongs to the LipB family.</text>
</comment>
<keyword evidence="2 6" id="KW-0963">Cytoplasm</keyword>
<evidence type="ECO:0000256" key="7">
    <source>
        <dbReference type="PIRNR" id="PIRNR016262"/>
    </source>
</evidence>
<feature type="domain" description="BPL/LPL catalytic" evidence="11">
    <location>
        <begin position="52"/>
        <end position="239"/>
    </location>
</feature>
<organism evidence="12 13">
    <name type="scientific">Sandaracinomonas limnophila</name>
    <dbReference type="NCBI Taxonomy" id="1862386"/>
    <lineage>
        <taxon>Bacteria</taxon>
        <taxon>Pseudomonadati</taxon>
        <taxon>Bacteroidota</taxon>
        <taxon>Cytophagia</taxon>
        <taxon>Cytophagales</taxon>
        <taxon>Flectobacillaceae</taxon>
        <taxon>Sandaracinomonas</taxon>
    </lineage>
</organism>
<evidence type="ECO:0000313" key="12">
    <source>
        <dbReference type="EMBL" id="RVU24220.1"/>
    </source>
</evidence>
<evidence type="ECO:0000256" key="5">
    <source>
        <dbReference type="ARBA" id="ARBA00024732"/>
    </source>
</evidence>
<dbReference type="OrthoDB" id="9787061at2"/>
<dbReference type="InterPro" id="IPR020605">
    <property type="entry name" value="Octanoyltransferase_CS"/>
</dbReference>
<evidence type="ECO:0000256" key="4">
    <source>
        <dbReference type="ARBA" id="ARBA00023315"/>
    </source>
</evidence>
<feature type="binding site" evidence="6 9">
    <location>
        <begin position="169"/>
        <end position="171"/>
    </location>
    <ligand>
        <name>substrate</name>
    </ligand>
</feature>
<accession>A0A437PPM2</accession>
<feature type="site" description="Lowers pKa of active site Cys" evidence="6 10">
    <location>
        <position position="166"/>
    </location>
</feature>
<dbReference type="EMBL" id="SACY01000004">
    <property type="protein sequence ID" value="RVU24220.1"/>
    <property type="molecule type" value="Genomic_DNA"/>
</dbReference>
<evidence type="ECO:0000256" key="9">
    <source>
        <dbReference type="PIRSR" id="PIRSR016262-2"/>
    </source>
</evidence>
<dbReference type="PANTHER" id="PTHR10993">
    <property type="entry name" value="OCTANOYLTRANSFERASE"/>
    <property type="match status" value="1"/>
</dbReference>
<dbReference type="PROSITE" id="PS01313">
    <property type="entry name" value="LIPB"/>
    <property type="match status" value="1"/>
</dbReference>
<evidence type="ECO:0000256" key="2">
    <source>
        <dbReference type="ARBA" id="ARBA00022490"/>
    </source>
</evidence>
<dbReference type="InterPro" id="IPR000544">
    <property type="entry name" value="Octanoyltransferase"/>
</dbReference>
<name>A0A437PPM2_9BACT</name>
<dbReference type="Proteomes" id="UP000282832">
    <property type="component" value="Unassembled WGS sequence"/>
</dbReference>
<dbReference type="FunFam" id="3.30.930.10:FF:000035">
    <property type="entry name" value="Putative lipoyltransferase 2, mitochondrial"/>
    <property type="match status" value="1"/>
</dbReference>
<evidence type="ECO:0000259" key="11">
    <source>
        <dbReference type="PROSITE" id="PS51733"/>
    </source>
</evidence>
<evidence type="ECO:0000256" key="3">
    <source>
        <dbReference type="ARBA" id="ARBA00022679"/>
    </source>
</evidence>
<gene>
    <name evidence="6 12" type="primary">lipB</name>
    <name evidence="12" type="ORF">EOJ36_09885</name>
</gene>
<comment type="caution">
    <text evidence="12">The sequence shown here is derived from an EMBL/GenBank/DDBJ whole genome shotgun (WGS) entry which is preliminary data.</text>
</comment>
<evidence type="ECO:0000256" key="8">
    <source>
        <dbReference type="PIRSR" id="PIRSR016262-1"/>
    </source>
</evidence>
<dbReference type="GO" id="GO:0033819">
    <property type="term" value="F:lipoyl(octanoyl) transferase activity"/>
    <property type="evidence" value="ECO:0007669"/>
    <property type="project" value="UniProtKB-EC"/>
</dbReference>
<dbReference type="GO" id="GO:0009249">
    <property type="term" value="P:protein lipoylation"/>
    <property type="evidence" value="ECO:0007669"/>
    <property type="project" value="InterPro"/>
</dbReference>
<dbReference type="SUPFAM" id="SSF55681">
    <property type="entry name" value="Class II aaRS and biotin synthetases"/>
    <property type="match status" value="1"/>
</dbReference>
<dbReference type="Gene3D" id="3.30.930.10">
    <property type="entry name" value="Bira Bifunctional Protein, Domain 2"/>
    <property type="match status" value="1"/>
</dbReference>
<dbReference type="GO" id="GO:0005737">
    <property type="term" value="C:cytoplasm"/>
    <property type="evidence" value="ECO:0007669"/>
    <property type="project" value="UniProtKB-SubCell"/>
</dbReference>
<evidence type="ECO:0000256" key="1">
    <source>
        <dbReference type="ARBA" id="ARBA00004821"/>
    </source>
</evidence>
<comment type="miscellaneous">
    <text evidence="6">In the reaction, the free carboxyl group of octanoic acid is attached via an amide linkage to the epsilon-amino group of a specific lysine residue of lipoyl domains of lipoate-dependent enzymes.</text>
</comment>
<feature type="active site" description="Acyl-thioester intermediate" evidence="6 8">
    <location>
        <position position="200"/>
    </location>
</feature>
<proteinExistence type="inferred from homology"/>
<evidence type="ECO:0000313" key="13">
    <source>
        <dbReference type="Proteomes" id="UP000282832"/>
    </source>
</evidence>
<dbReference type="RefSeq" id="WP_127804879.1">
    <property type="nucleotide sequence ID" value="NZ_SACY01000004.1"/>
</dbReference>
<dbReference type="InterPro" id="IPR045864">
    <property type="entry name" value="aa-tRNA-synth_II/BPL/LPL"/>
</dbReference>
<dbReference type="InterPro" id="IPR004143">
    <property type="entry name" value="BPL_LPL_catalytic"/>
</dbReference>
<dbReference type="PANTHER" id="PTHR10993:SF12">
    <property type="entry name" value="OCTANOYLTRANSFERASE"/>
    <property type="match status" value="1"/>
</dbReference>
<dbReference type="PIRSF" id="PIRSF016262">
    <property type="entry name" value="LPLase"/>
    <property type="match status" value="1"/>
</dbReference>
<comment type="pathway">
    <text evidence="1 6 7">Protein modification; protein lipoylation via endogenous pathway; protein N(6)-(lipoyl)lysine from octanoyl-[acyl-carrier-protein]: step 1/2.</text>
</comment>
<keyword evidence="13" id="KW-1185">Reference proteome</keyword>
<feature type="binding site" evidence="6 9">
    <location>
        <begin position="97"/>
        <end position="104"/>
    </location>
    <ligand>
        <name>substrate</name>
    </ligand>
</feature>
<comment type="function">
    <text evidence="5 6 7">Catalyzes the transfer of endogenously produced octanoic acid from octanoyl-acyl-carrier-protein onto the lipoyl domains of lipoate-dependent enzymes. Lipoyl-ACP can also act as a substrate although octanoyl-ACP is likely to be the physiological substrate.</text>
</comment>
<dbReference type="HAMAP" id="MF_00013">
    <property type="entry name" value="LipB"/>
    <property type="match status" value="1"/>
</dbReference>
<evidence type="ECO:0000256" key="6">
    <source>
        <dbReference type="HAMAP-Rule" id="MF_00013"/>
    </source>
</evidence>
<dbReference type="UniPathway" id="UPA00538">
    <property type="reaction ID" value="UER00592"/>
</dbReference>
<sequence length="255" mass="28794">MEKNKKVQFTDLGQVEYKETWDFQESLLASISKIKLDNRAKNVQTSNTDSQLSTPNYLLFCEHNPVYTLGKSGNENHLLLQEPFLQTIGASYYRTNRGGDITFHGSGQLVGYPILDLDNFTTDIHLYLRNLEEVIIQVCASYGLVAGRVEGLTGVWIEPDKPEKRKICAMGVKASRWITMHGFALNINTDLTYFDHIVPCGIAEYGVTSLKKELGRELDVKEVKLKVVAAFADLFQAQIQNVSRETLENITNEKL</sequence>
<dbReference type="EC" id="2.3.1.181" evidence="6 7"/>
<keyword evidence="4 6" id="KW-0012">Acyltransferase</keyword>
<dbReference type="NCBIfam" id="NF010925">
    <property type="entry name" value="PRK14345.1"/>
    <property type="match status" value="1"/>
</dbReference>
<dbReference type="PROSITE" id="PS51733">
    <property type="entry name" value="BPL_LPL_CATALYTIC"/>
    <property type="match status" value="1"/>
</dbReference>
<keyword evidence="3 6" id="KW-0808">Transferase</keyword>
<comment type="catalytic activity">
    <reaction evidence="6 7">
        <text>octanoyl-[ACP] + L-lysyl-[protein] = N(6)-octanoyl-L-lysyl-[protein] + holo-[ACP] + H(+)</text>
        <dbReference type="Rhea" id="RHEA:17665"/>
        <dbReference type="Rhea" id="RHEA-COMP:9636"/>
        <dbReference type="Rhea" id="RHEA-COMP:9685"/>
        <dbReference type="Rhea" id="RHEA-COMP:9752"/>
        <dbReference type="Rhea" id="RHEA-COMP:9928"/>
        <dbReference type="ChEBI" id="CHEBI:15378"/>
        <dbReference type="ChEBI" id="CHEBI:29969"/>
        <dbReference type="ChEBI" id="CHEBI:64479"/>
        <dbReference type="ChEBI" id="CHEBI:78463"/>
        <dbReference type="ChEBI" id="CHEBI:78809"/>
        <dbReference type="EC" id="2.3.1.181"/>
    </reaction>
</comment>